<keyword evidence="3" id="KW-1185">Reference proteome</keyword>
<accession>A0A0M0J9E8</accession>
<protein>
    <submittedName>
        <fullName evidence="2">Uncharacterized protein</fullName>
    </submittedName>
</protein>
<evidence type="ECO:0000313" key="2">
    <source>
        <dbReference type="EMBL" id="KOO23196.1"/>
    </source>
</evidence>
<proteinExistence type="predicted"/>
<evidence type="ECO:0000256" key="1">
    <source>
        <dbReference type="SAM" id="MobiDB-lite"/>
    </source>
</evidence>
<gene>
    <name evidence="2" type="ORF">Ctob_002886</name>
</gene>
<organism evidence="2 3">
    <name type="scientific">Chrysochromulina tobinii</name>
    <dbReference type="NCBI Taxonomy" id="1460289"/>
    <lineage>
        <taxon>Eukaryota</taxon>
        <taxon>Haptista</taxon>
        <taxon>Haptophyta</taxon>
        <taxon>Prymnesiophyceae</taxon>
        <taxon>Prymnesiales</taxon>
        <taxon>Chrysochromulinaceae</taxon>
        <taxon>Chrysochromulina</taxon>
    </lineage>
</organism>
<dbReference type="AlphaFoldDB" id="A0A0M0J9E8"/>
<evidence type="ECO:0000313" key="3">
    <source>
        <dbReference type="Proteomes" id="UP000037460"/>
    </source>
</evidence>
<name>A0A0M0J9E8_9EUKA</name>
<feature type="region of interest" description="Disordered" evidence="1">
    <location>
        <begin position="104"/>
        <end position="135"/>
    </location>
</feature>
<reference evidence="3" key="1">
    <citation type="journal article" date="2015" name="PLoS Genet.">
        <title>Genome Sequence and Transcriptome Analyses of Chrysochromulina tobin: Metabolic Tools for Enhanced Algal Fitness in the Prominent Order Prymnesiales (Haptophyceae).</title>
        <authorList>
            <person name="Hovde B.T."/>
            <person name="Deodato C.R."/>
            <person name="Hunsperger H.M."/>
            <person name="Ryken S.A."/>
            <person name="Yost W."/>
            <person name="Jha R.K."/>
            <person name="Patterson J."/>
            <person name="Monnat R.J. Jr."/>
            <person name="Barlow S.B."/>
            <person name="Starkenburg S.R."/>
            <person name="Cattolico R.A."/>
        </authorList>
    </citation>
    <scope>NUCLEOTIDE SEQUENCE</scope>
    <source>
        <strain evidence="3">CCMP291</strain>
    </source>
</reference>
<dbReference type="Proteomes" id="UP000037460">
    <property type="component" value="Unassembled WGS sequence"/>
</dbReference>
<comment type="caution">
    <text evidence="2">The sequence shown here is derived from an EMBL/GenBank/DDBJ whole genome shotgun (WGS) entry which is preliminary data.</text>
</comment>
<feature type="compositionally biased region" description="Polar residues" evidence="1">
    <location>
        <begin position="121"/>
        <end position="135"/>
    </location>
</feature>
<dbReference type="EMBL" id="JWZX01003213">
    <property type="protein sequence ID" value="KOO23196.1"/>
    <property type="molecule type" value="Genomic_DNA"/>
</dbReference>
<sequence>MLIRRLESLAPDASALDLNGEWRLALALGETPYRSSPFFWAFRQAAAGATTPVAVPGAEVAAGDSLASAIYGVTDTLPFYDIGNVVQRISGLCSDVDGCKIEEEDDEGFTSDGVQAASEPNDGNNSPLPSPSTDVGSLESVVQLTIGRLFGISTMESQMTTAAEVRTLARTPSDRSGVVEVELQIQTTAAKQSTIASVLPALEDALKFPSGAALELIKKRSSFVRLRTTYVSDTLRISRPVLEGVANADAVFVYSRM</sequence>
<dbReference type="OrthoDB" id="203682at2759"/>